<evidence type="ECO:0000256" key="1">
    <source>
        <dbReference type="ARBA" id="ARBA00007033"/>
    </source>
</evidence>
<dbReference type="InterPro" id="IPR005069">
    <property type="entry name" value="Nucl-diP-sugar_transferase"/>
</dbReference>
<reference evidence="2" key="1">
    <citation type="submission" date="2022-03" db="EMBL/GenBank/DDBJ databases">
        <authorList>
            <person name="Martin C."/>
        </authorList>
    </citation>
    <scope>NUCLEOTIDE SEQUENCE</scope>
</reference>
<evidence type="ECO:0000313" key="3">
    <source>
        <dbReference type="Proteomes" id="UP000749559"/>
    </source>
</evidence>
<dbReference type="Pfam" id="PF03407">
    <property type="entry name" value="Nucleotid_trans"/>
    <property type="match status" value="1"/>
</dbReference>
<name>A0A8J1UGD6_OWEFU</name>
<dbReference type="SUPFAM" id="SSF53448">
    <property type="entry name" value="Nucleotide-diphospho-sugar transferases"/>
    <property type="match status" value="1"/>
</dbReference>
<dbReference type="AlphaFoldDB" id="A0A8J1UGD6"/>
<comment type="similarity">
    <text evidence="1">Belongs to the glycosyltransferase 77 family.</text>
</comment>
<dbReference type="Proteomes" id="UP000749559">
    <property type="component" value="Unassembled WGS sequence"/>
</dbReference>
<accession>A0A8J1UGD6</accession>
<organism evidence="2 3">
    <name type="scientific">Owenia fusiformis</name>
    <name type="common">Polychaete worm</name>
    <dbReference type="NCBI Taxonomy" id="6347"/>
    <lineage>
        <taxon>Eukaryota</taxon>
        <taxon>Metazoa</taxon>
        <taxon>Spiralia</taxon>
        <taxon>Lophotrochozoa</taxon>
        <taxon>Annelida</taxon>
        <taxon>Polychaeta</taxon>
        <taxon>Sedentaria</taxon>
        <taxon>Canalipalpata</taxon>
        <taxon>Sabellida</taxon>
        <taxon>Oweniida</taxon>
        <taxon>Oweniidae</taxon>
        <taxon>Owenia</taxon>
    </lineage>
</organism>
<sequence length="491" mass="57097">MVYLFYYFQSYYPQSTNINWRSRYGDQKLKNNRCLIGGRFQLVHLWRNEDQPLDEKGCPYYARDGTDITFHDRDEITSILTGFNQSVRALLINDGKDPTKWLNDVNNTYSKARDYERKATEMICSKRRSICAETLSALETDKHKCHIPLRQFIKSLDELKQMQFYRDLKTILQVLPSTRINTLGISVDYIPSLLNWIVISKKYTVPPIEHILVYSLDHTICKIISTKGFNIFCIVVPPSDIVEPTTLNKGFSKKSLMWMVRLLIWRICNYLGYDVISFDTDALAIRNPELLFDKFPDADIMAGQSGFYPAHVQAYWKLKTLNMGTVLLRASLNSSSFWGILSAFSEEQTNININDQKLVNEVLVCLGVHWNFHPLWLTYTNMSKDQIIRENEEMMLGRELIEGRASGLNVIGVPGLLFCRRTCFFERLPEIFVWHTCVKEKRGDIWVLNNNWNEIISYFPNVDKSKIKDDVWLLPLINSTVFEKLPAPCPS</sequence>
<protein>
    <submittedName>
        <fullName evidence="2">Uncharacterized protein</fullName>
    </submittedName>
</protein>
<keyword evidence="3" id="KW-1185">Reference proteome</keyword>
<dbReference type="OrthoDB" id="10070311at2759"/>
<proteinExistence type="inferred from homology"/>
<comment type="caution">
    <text evidence="2">The sequence shown here is derived from an EMBL/GenBank/DDBJ whole genome shotgun (WGS) entry which is preliminary data.</text>
</comment>
<dbReference type="InterPro" id="IPR029044">
    <property type="entry name" value="Nucleotide-diphossugar_trans"/>
</dbReference>
<dbReference type="Gene3D" id="3.90.550.10">
    <property type="entry name" value="Spore Coat Polysaccharide Biosynthesis Protein SpsA, Chain A"/>
    <property type="match status" value="1"/>
</dbReference>
<dbReference type="EMBL" id="CAIIXF020000007">
    <property type="protein sequence ID" value="CAH1788968.1"/>
    <property type="molecule type" value="Genomic_DNA"/>
</dbReference>
<gene>
    <name evidence="2" type="ORF">OFUS_LOCUS14409</name>
</gene>
<evidence type="ECO:0000313" key="2">
    <source>
        <dbReference type="EMBL" id="CAH1788968.1"/>
    </source>
</evidence>